<proteinExistence type="predicted"/>
<gene>
    <name evidence="6" type="ORF">MEQU1_002767</name>
</gene>
<dbReference type="EMBL" id="CP119904">
    <property type="protein sequence ID" value="WFD24070.1"/>
    <property type="molecule type" value="Genomic_DNA"/>
</dbReference>
<sequence>MARSGTQAVRERVHDVCAQAMATPPGTRVLLALLCVCTAALAAVCVLFSVRAENAPYLVLVVGLSWRFPWVLFTSAFASSTWLEFFLYAVSVTAAAPFLEAQWGMQELWLFSVAVIASSNVVTWFLGLMLGLLFRNEQILFATHWDGLHTLLTGFLVAYAQLVPEATLPYLSRLRARDVPMLVVTIANVPCFFGILPRFLPIQIAWITSWIYLRFYQAHPEGPRGDSSDAFAFVLWFPPPAQPVLAPVFNTLHRLAYAARLVPRNAGYMDLELSLAQAQRSGAREEAERRRAMALAALDARVAPAAASPAPA</sequence>
<evidence type="ECO:0000256" key="3">
    <source>
        <dbReference type="ARBA" id="ARBA00022989"/>
    </source>
</evidence>
<evidence type="ECO:0008006" key="8">
    <source>
        <dbReference type="Google" id="ProtNLM"/>
    </source>
</evidence>
<dbReference type="Proteomes" id="UP001214415">
    <property type="component" value="Chromosome 5"/>
</dbReference>
<evidence type="ECO:0000256" key="2">
    <source>
        <dbReference type="ARBA" id="ARBA00022692"/>
    </source>
</evidence>
<dbReference type="SMART" id="SM01160">
    <property type="entry name" value="DUF1751"/>
    <property type="match status" value="1"/>
</dbReference>
<dbReference type="AlphaFoldDB" id="A0AAF0J4I9"/>
<feature type="transmembrane region" description="Helical" evidence="5">
    <location>
        <begin position="109"/>
        <end position="132"/>
    </location>
</feature>
<keyword evidence="3 5" id="KW-1133">Transmembrane helix</keyword>
<dbReference type="GO" id="GO:0005794">
    <property type="term" value="C:Golgi apparatus"/>
    <property type="evidence" value="ECO:0007669"/>
    <property type="project" value="TreeGrafter"/>
</dbReference>
<reference evidence="6" key="1">
    <citation type="submission" date="2023-03" db="EMBL/GenBank/DDBJ databases">
        <title>Mating type loci evolution in Malassezia.</title>
        <authorList>
            <person name="Coelho M.A."/>
        </authorList>
    </citation>
    <scope>NUCLEOTIDE SEQUENCE</scope>
    <source>
        <strain evidence="6">CBS 12830</strain>
    </source>
</reference>
<keyword evidence="2 5" id="KW-0812">Transmembrane</keyword>
<comment type="subcellular location">
    <subcellularLocation>
        <location evidence="1">Membrane</location>
        <topology evidence="1">Multi-pass membrane protein</topology>
    </subcellularLocation>
</comment>
<evidence type="ECO:0000313" key="6">
    <source>
        <dbReference type="EMBL" id="WFD24070.1"/>
    </source>
</evidence>
<dbReference type="Pfam" id="PF08551">
    <property type="entry name" value="DUF1751"/>
    <property type="match status" value="1"/>
</dbReference>
<evidence type="ECO:0000256" key="4">
    <source>
        <dbReference type="ARBA" id="ARBA00023136"/>
    </source>
</evidence>
<dbReference type="PANTHER" id="PTHR13377">
    <property type="entry name" value="PLACENTAL PROTEIN 6"/>
    <property type="match status" value="1"/>
</dbReference>
<feature type="transmembrane region" description="Helical" evidence="5">
    <location>
        <begin position="29"/>
        <end position="49"/>
    </location>
</feature>
<evidence type="ECO:0000313" key="7">
    <source>
        <dbReference type="Proteomes" id="UP001214415"/>
    </source>
</evidence>
<dbReference type="PANTHER" id="PTHR13377:SF3">
    <property type="entry name" value="TRANSMEMBRANE PROTEIN 115"/>
    <property type="match status" value="1"/>
</dbReference>
<dbReference type="GO" id="GO:0006890">
    <property type="term" value="P:retrograde vesicle-mediated transport, Golgi to endoplasmic reticulum"/>
    <property type="evidence" value="ECO:0007669"/>
    <property type="project" value="InterPro"/>
</dbReference>
<accession>A0AAF0J4I9</accession>
<dbReference type="InterPro" id="IPR013861">
    <property type="entry name" value="TMEM115/Pdh1/Rbl19"/>
</dbReference>
<evidence type="ECO:0000256" key="1">
    <source>
        <dbReference type="ARBA" id="ARBA00004141"/>
    </source>
</evidence>
<feature type="transmembrane region" description="Helical" evidence="5">
    <location>
        <begin position="179"/>
        <end position="200"/>
    </location>
</feature>
<keyword evidence="7" id="KW-1185">Reference proteome</keyword>
<dbReference type="GO" id="GO:0016020">
    <property type="term" value="C:membrane"/>
    <property type="evidence" value="ECO:0007669"/>
    <property type="project" value="UniProtKB-SubCell"/>
</dbReference>
<name>A0AAF0J4I9_9BASI</name>
<protein>
    <recommendedName>
        <fullName evidence="8">Transmembrane protein 115</fullName>
    </recommendedName>
</protein>
<evidence type="ECO:0000256" key="5">
    <source>
        <dbReference type="SAM" id="Phobius"/>
    </source>
</evidence>
<organism evidence="6 7">
    <name type="scientific">Malassezia equina</name>
    <dbReference type="NCBI Taxonomy" id="1381935"/>
    <lineage>
        <taxon>Eukaryota</taxon>
        <taxon>Fungi</taxon>
        <taxon>Dikarya</taxon>
        <taxon>Basidiomycota</taxon>
        <taxon>Ustilaginomycotina</taxon>
        <taxon>Malasseziomycetes</taxon>
        <taxon>Malasseziales</taxon>
        <taxon>Malasseziaceae</taxon>
        <taxon>Malassezia</taxon>
    </lineage>
</organism>
<keyword evidence="4 5" id="KW-0472">Membrane</keyword>